<comment type="cofactor">
    <cofactor evidence="1 4">
        <name>pyridoxal 5'-phosphate</name>
        <dbReference type="ChEBI" id="CHEBI:597326"/>
    </cofactor>
</comment>
<dbReference type="GO" id="GO:0005737">
    <property type="term" value="C:cytoplasm"/>
    <property type="evidence" value="ECO:0007669"/>
    <property type="project" value="TreeGrafter"/>
</dbReference>
<dbReference type="GO" id="GO:0016846">
    <property type="term" value="F:carbon-sulfur lyase activity"/>
    <property type="evidence" value="ECO:0007669"/>
    <property type="project" value="TreeGrafter"/>
</dbReference>
<dbReference type="GO" id="GO:0030170">
    <property type="term" value="F:pyridoxal phosphate binding"/>
    <property type="evidence" value="ECO:0007669"/>
    <property type="project" value="InterPro"/>
</dbReference>
<dbReference type="STRING" id="1043005.A0A074YEY9"/>
<evidence type="ECO:0000313" key="6">
    <source>
        <dbReference type="Proteomes" id="UP000030641"/>
    </source>
</evidence>
<dbReference type="InterPro" id="IPR015421">
    <property type="entry name" value="PyrdxlP-dep_Trfase_major"/>
</dbReference>
<sequence>MDYSHYSASTLAVHGDDPLNDSTDVAPAMHVSTTYRYPEDPDKLVPFSMDDVMAGRDPLKPGSGSDPLIYSREAAPNTSRLETILSHLLKGPTLTYSSGLAAYHALLVALNPKVVAIGDGYHGCHGVLKIFQKLTGCKIVDVHDPDAWEELGEGDVVHLETPLNPTGEAYDIEKYAKWAHGRGAVLTLDATFAPPPLLYPFDFGADFVFHSGTKYFGGHSDMLCGIVAVNPARPNATKEFWGMWEERVFLGAVMGSLEGWLGVRSIRTLELRVQRQSESTTTLVQWLAALQAGQGDRDEVAIVQKAISRVQHASLQKDDMPWLAKQMPNGYGPVFSLWMASEKFARCLPSKLDLFHHATSLGGVESLIEWRRMSDSKIDPRVLRVSIGVENVEDLKRDFLTAFKAVLSEA</sequence>
<gene>
    <name evidence="5" type="ORF">AUEXF2481DRAFT_3895</name>
</gene>
<evidence type="ECO:0008006" key="7">
    <source>
        <dbReference type="Google" id="ProtNLM"/>
    </source>
</evidence>
<evidence type="ECO:0000313" key="5">
    <source>
        <dbReference type="EMBL" id="KEQ96388.1"/>
    </source>
</evidence>
<dbReference type="Proteomes" id="UP000030641">
    <property type="component" value="Unassembled WGS sequence"/>
</dbReference>
<dbReference type="AlphaFoldDB" id="A0A074YEY9"/>
<dbReference type="SUPFAM" id="SSF53383">
    <property type="entry name" value="PLP-dependent transferases"/>
    <property type="match status" value="1"/>
</dbReference>
<dbReference type="FunFam" id="3.90.1150.10:FF:000066">
    <property type="entry name" value="Putative cystathionine beta-lyase"/>
    <property type="match status" value="1"/>
</dbReference>
<keyword evidence="2 3" id="KW-0663">Pyridoxal phosphate</keyword>
<evidence type="ECO:0000256" key="2">
    <source>
        <dbReference type="ARBA" id="ARBA00022898"/>
    </source>
</evidence>
<dbReference type="PIRSF" id="PIRSF001434">
    <property type="entry name" value="CGS"/>
    <property type="match status" value="1"/>
</dbReference>
<dbReference type="EMBL" id="KL584756">
    <property type="protein sequence ID" value="KEQ96388.1"/>
    <property type="molecule type" value="Genomic_DNA"/>
</dbReference>
<feature type="modified residue" description="N6-(pyridoxal phosphate)lysine" evidence="3">
    <location>
        <position position="214"/>
    </location>
</feature>
<accession>A0A074YEY9</accession>
<keyword evidence="6" id="KW-1185">Reference proteome</keyword>
<dbReference type="HOGENOM" id="CLU_018986_3_0_1"/>
<dbReference type="PANTHER" id="PTHR11808:SF35">
    <property type="entry name" value="CYSTATHIONINE GAMMA-SYNTHASE (AFU_ORTHOLOGUE AFUA_7G01590)"/>
    <property type="match status" value="1"/>
</dbReference>
<dbReference type="FunCoup" id="A0A074YEY9">
    <property type="interactions" value="171"/>
</dbReference>
<organism evidence="5 6">
    <name type="scientific">Aureobasidium subglaciale (strain EXF-2481)</name>
    <name type="common">Aureobasidium pullulans var. subglaciale</name>
    <dbReference type="NCBI Taxonomy" id="1043005"/>
    <lineage>
        <taxon>Eukaryota</taxon>
        <taxon>Fungi</taxon>
        <taxon>Dikarya</taxon>
        <taxon>Ascomycota</taxon>
        <taxon>Pezizomycotina</taxon>
        <taxon>Dothideomycetes</taxon>
        <taxon>Dothideomycetidae</taxon>
        <taxon>Dothideales</taxon>
        <taxon>Saccotheciaceae</taxon>
        <taxon>Aureobasidium</taxon>
    </lineage>
</organism>
<dbReference type="Gene3D" id="3.90.1150.10">
    <property type="entry name" value="Aspartate Aminotransferase, domain 1"/>
    <property type="match status" value="1"/>
</dbReference>
<dbReference type="FunFam" id="3.40.640.10:FF:000072">
    <property type="entry name" value="Putative cystathionine beta-lyase"/>
    <property type="match status" value="1"/>
</dbReference>
<evidence type="ECO:0000256" key="4">
    <source>
        <dbReference type="RuleBase" id="RU362118"/>
    </source>
</evidence>
<comment type="similarity">
    <text evidence="4">Belongs to the trans-sulfuration enzymes family.</text>
</comment>
<protein>
    <recommendedName>
        <fullName evidence="7">Cystathionine gamma-synthase</fullName>
    </recommendedName>
</protein>
<evidence type="ECO:0000256" key="3">
    <source>
        <dbReference type="PIRSR" id="PIRSR001434-2"/>
    </source>
</evidence>
<dbReference type="GO" id="GO:0019346">
    <property type="term" value="P:transsulfuration"/>
    <property type="evidence" value="ECO:0007669"/>
    <property type="project" value="InterPro"/>
</dbReference>
<dbReference type="InParanoid" id="A0A074YEY9"/>
<dbReference type="Gene3D" id="3.40.640.10">
    <property type="entry name" value="Type I PLP-dependent aspartate aminotransferase-like (Major domain)"/>
    <property type="match status" value="1"/>
</dbReference>
<dbReference type="PANTHER" id="PTHR11808">
    <property type="entry name" value="TRANS-SULFURATION ENZYME FAMILY MEMBER"/>
    <property type="match status" value="1"/>
</dbReference>
<dbReference type="RefSeq" id="XP_013344799.1">
    <property type="nucleotide sequence ID" value="XM_013489345.1"/>
</dbReference>
<dbReference type="PROSITE" id="PS00868">
    <property type="entry name" value="CYS_MET_METAB_PP"/>
    <property type="match status" value="1"/>
</dbReference>
<dbReference type="InterPro" id="IPR015424">
    <property type="entry name" value="PyrdxlP-dep_Trfase"/>
</dbReference>
<evidence type="ECO:0000256" key="1">
    <source>
        <dbReference type="ARBA" id="ARBA00001933"/>
    </source>
</evidence>
<dbReference type="InterPro" id="IPR054542">
    <property type="entry name" value="Cys_met_metab_PP"/>
</dbReference>
<dbReference type="Pfam" id="PF01053">
    <property type="entry name" value="Cys_Met_Meta_PP"/>
    <property type="match status" value="1"/>
</dbReference>
<dbReference type="OMA" id="HKKMHGV"/>
<reference evidence="5 6" key="1">
    <citation type="journal article" date="2014" name="BMC Genomics">
        <title>Genome sequencing of four Aureobasidium pullulans varieties: biotechnological potential, stress tolerance, and description of new species.</title>
        <authorList>
            <person name="Gostin Ar C."/>
            <person name="Ohm R.A."/>
            <person name="Kogej T."/>
            <person name="Sonjak S."/>
            <person name="Turk M."/>
            <person name="Zajc J."/>
            <person name="Zalar P."/>
            <person name="Grube M."/>
            <person name="Sun H."/>
            <person name="Han J."/>
            <person name="Sharma A."/>
            <person name="Chiniquy J."/>
            <person name="Ngan C.Y."/>
            <person name="Lipzen A."/>
            <person name="Barry K."/>
            <person name="Grigoriev I.V."/>
            <person name="Gunde-Cimerman N."/>
        </authorList>
    </citation>
    <scope>NUCLEOTIDE SEQUENCE [LARGE SCALE GENOMIC DNA]</scope>
    <source>
        <strain evidence="5 6">EXF-2481</strain>
    </source>
</reference>
<name>A0A074YEY9_AURSE</name>
<proteinExistence type="inferred from homology"/>
<dbReference type="InterPro" id="IPR015422">
    <property type="entry name" value="PyrdxlP-dep_Trfase_small"/>
</dbReference>
<dbReference type="GeneID" id="25366249"/>
<dbReference type="OrthoDB" id="3512640at2759"/>
<dbReference type="InterPro" id="IPR000277">
    <property type="entry name" value="Cys/Met-Metab_PyrdxlP-dep_enz"/>
</dbReference>